<dbReference type="PANTHER" id="PTHR37820:SF1">
    <property type="entry name" value="CELL DIVISION PROTEIN FTSQ"/>
    <property type="match status" value="1"/>
</dbReference>
<evidence type="ECO:0000256" key="6">
    <source>
        <dbReference type="ARBA" id="ARBA00023136"/>
    </source>
</evidence>
<accession>A0ABR9ZK43</accession>
<evidence type="ECO:0000256" key="7">
    <source>
        <dbReference type="ARBA" id="ARBA00023306"/>
    </source>
</evidence>
<evidence type="ECO:0000259" key="8">
    <source>
        <dbReference type="PROSITE" id="PS51779"/>
    </source>
</evidence>
<dbReference type="Gene3D" id="3.10.20.310">
    <property type="entry name" value="membrane protein fhac"/>
    <property type="match status" value="1"/>
</dbReference>
<keyword evidence="10" id="KW-1185">Reference proteome</keyword>
<dbReference type="EMBL" id="JADKMY010000002">
    <property type="protein sequence ID" value="MBF4553803.1"/>
    <property type="molecule type" value="Genomic_DNA"/>
</dbReference>
<dbReference type="Pfam" id="PF08478">
    <property type="entry name" value="POTRA_1"/>
    <property type="match status" value="1"/>
</dbReference>
<evidence type="ECO:0000256" key="3">
    <source>
        <dbReference type="ARBA" id="ARBA00022618"/>
    </source>
</evidence>
<evidence type="ECO:0000256" key="5">
    <source>
        <dbReference type="ARBA" id="ARBA00022989"/>
    </source>
</evidence>
<dbReference type="InterPro" id="IPR050487">
    <property type="entry name" value="FtsQ_DivIB"/>
</dbReference>
<evidence type="ECO:0000313" key="9">
    <source>
        <dbReference type="EMBL" id="MBF4553803.1"/>
    </source>
</evidence>
<dbReference type="InterPro" id="IPR013685">
    <property type="entry name" value="POTRA_FtsQ_type"/>
</dbReference>
<evidence type="ECO:0000313" key="10">
    <source>
        <dbReference type="Proteomes" id="UP000635902"/>
    </source>
</evidence>
<sequence>MKKKNRRRIPLAVALVVLLVAILAVCAYFFPLLTVKNIEVEGAVHADTEQVKTATGIPAGENMFRVDSATAAQSVAVQPWVEKATVSRSWPNTVTVSITEHQAVGYLKDKGDPLAVNAQGKTFLRGVQPEGAAEFRDVKADDSAAIAAAAKAVAALKPENREHLEYVSVKNAERIEMHFADDRVVFWGSADRASEKAEATWVVLQREGARWNVSNPAMPTLKP</sequence>
<protein>
    <submittedName>
        <fullName evidence="9">FtsQ-type POTRA domain-containing protein</fullName>
    </submittedName>
</protein>
<keyword evidence="3" id="KW-0132">Cell division</keyword>
<organism evidence="9 10">
    <name type="scientific">Corynebacterium suicordis DSM 45110</name>
    <dbReference type="NCBI Taxonomy" id="1121369"/>
    <lineage>
        <taxon>Bacteria</taxon>
        <taxon>Bacillati</taxon>
        <taxon>Actinomycetota</taxon>
        <taxon>Actinomycetes</taxon>
        <taxon>Mycobacteriales</taxon>
        <taxon>Corynebacteriaceae</taxon>
        <taxon>Corynebacterium</taxon>
    </lineage>
</organism>
<keyword evidence="4" id="KW-0812">Transmembrane</keyword>
<comment type="caution">
    <text evidence="9">The sequence shown here is derived from an EMBL/GenBank/DDBJ whole genome shotgun (WGS) entry which is preliminary data.</text>
</comment>
<keyword evidence="5" id="KW-1133">Transmembrane helix</keyword>
<evidence type="ECO:0000256" key="4">
    <source>
        <dbReference type="ARBA" id="ARBA00022692"/>
    </source>
</evidence>
<keyword evidence="2" id="KW-1003">Cell membrane</keyword>
<proteinExistence type="predicted"/>
<dbReference type="Proteomes" id="UP000635902">
    <property type="component" value="Unassembled WGS sequence"/>
</dbReference>
<dbReference type="PROSITE" id="PS51779">
    <property type="entry name" value="POTRA"/>
    <property type="match status" value="1"/>
</dbReference>
<dbReference type="PANTHER" id="PTHR37820">
    <property type="entry name" value="CELL DIVISION PROTEIN DIVIB"/>
    <property type="match status" value="1"/>
</dbReference>
<feature type="domain" description="POTRA" evidence="8">
    <location>
        <begin position="33"/>
        <end position="101"/>
    </location>
</feature>
<keyword evidence="7" id="KW-0131">Cell cycle</keyword>
<dbReference type="InterPro" id="IPR034746">
    <property type="entry name" value="POTRA"/>
</dbReference>
<evidence type="ECO:0000256" key="2">
    <source>
        <dbReference type="ARBA" id="ARBA00022475"/>
    </source>
</evidence>
<name>A0ABR9ZK43_9CORY</name>
<reference evidence="9 10" key="1">
    <citation type="submission" date="2020-10" db="EMBL/GenBank/DDBJ databases">
        <title>Novel species in genus Corynebacterium.</title>
        <authorList>
            <person name="Zhang G."/>
        </authorList>
    </citation>
    <scope>NUCLEOTIDE SEQUENCE [LARGE SCALE GENOMIC DNA]</scope>
    <source>
        <strain evidence="9 10">DSM 45110</strain>
    </source>
</reference>
<evidence type="ECO:0000256" key="1">
    <source>
        <dbReference type="ARBA" id="ARBA00004370"/>
    </source>
</evidence>
<dbReference type="RefSeq" id="WP_194556702.1">
    <property type="nucleotide sequence ID" value="NZ_JADKMY010000002.1"/>
</dbReference>
<keyword evidence="6" id="KW-0472">Membrane</keyword>
<comment type="subcellular location">
    <subcellularLocation>
        <location evidence="1">Membrane</location>
    </subcellularLocation>
</comment>
<gene>
    <name evidence="9" type="ORF">IRY30_06885</name>
</gene>